<dbReference type="Proteomes" id="UP000324996">
    <property type="component" value="Unassembled WGS sequence"/>
</dbReference>
<dbReference type="NCBIfam" id="TIGR03607">
    <property type="entry name" value="patatin-like protein"/>
    <property type="match status" value="1"/>
</dbReference>
<accession>A0A5A7N8K8</accession>
<dbReference type="PROSITE" id="PS51635">
    <property type="entry name" value="PNPLA"/>
    <property type="match status" value="1"/>
</dbReference>
<evidence type="ECO:0000313" key="5">
    <source>
        <dbReference type="Proteomes" id="UP000324996"/>
    </source>
</evidence>
<evidence type="ECO:0000256" key="2">
    <source>
        <dbReference type="PROSITE-ProRule" id="PRU01161"/>
    </source>
</evidence>
<dbReference type="RefSeq" id="WP_150007199.1">
    <property type="nucleotide sequence ID" value="NZ_BKCN01000012.1"/>
</dbReference>
<dbReference type="InterPro" id="IPR019894">
    <property type="entry name" value="Patatin-related_protein"/>
</dbReference>
<dbReference type="InterPro" id="IPR002641">
    <property type="entry name" value="PNPLA_dom"/>
</dbReference>
<dbReference type="GO" id="GO:0016787">
    <property type="term" value="F:hydrolase activity"/>
    <property type="evidence" value="ECO:0007669"/>
    <property type="project" value="UniProtKB-UniRule"/>
</dbReference>
<keyword evidence="2" id="KW-0378">Hydrolase</keyword>
<dbReference type="InterPro" id="IPR016035">
    <property type="entry name" value="Acyl_Trfase/lysoPLipase"/>
</dbReference>
<dbReference type="AlphaFoldDB" id="A0A5A7N8K8"/>
<proteinExistence type="predicted"/>
<feature type="domain" description="PNPLA" evidence="3">
    <location>
        <begin position="1"/>
        <end position="280"/>
    </location>
</feature>
<dbReference type="Pfam" id="PF01734">
    <property type="entry name" value="Patatin"/>
    <property type="match status" value="1"/>
</dbReference>
<keyword evidence="5" id="KW-1185">Reference proteome</keyword>
<sequence>MSVWHQLDVDLRVVVDVLAGASAGGINAVMLARALAYDLSLDPHRDLWLNLADVTELLDPMGRAGLWSKPYMRPFLWTLGQWRKKRAEELGALGQDPEVTEKISLFTRSRWFEPPFSGVRMSQMMLDAVVAMGGSDGGPQSLLPRGQALDLFVTTTDFWGHREAITLHDPPLIEEREHRHTLRFSYVRQADGTVISDMGMDDRASLAFAARATSCFPGAFPPARLAEMDAVAKDRKISWIGRAAFLEQNFSDLIDAGEDPEDAAFIDGSVLMNKPISLAIEAVQSRAAHREVDRRLVYIEPNPEVRRSFAREIPGFFKTIKAAMSDIPRNQPIRDDLEWLAEFNRHVRLQRQVVEAVRPNVMRMITALMGERLDAAPDAGRLITWRGTANESAARDASYAYDGYARVKVLSVLSDVAEKVQYCARLRDRMLSEAMIDEWAWRTGVRPVGNASQQSQNSDGVIWIRFLRRFDVRYRIRRMRFMIRRVNELYRELLRDDGACDPRLARAWSIA</sequence>
<dbReference type="Gene3D" id="3.40.1090.10">
    <property type="entry name" value="Cytosolic phospholipase A2 catalytic domain"/>
    <property type="match status" value="1"/>
</dbReference>
<dbReference type="GO" id="GO:0016042">
    <property type="term" value="P:lipid catabolic process"/>
    <property type="evidence" value="ECO:0007669"/>
    <property type="project" value="UniProtKB-UniRule"/>
</dbReference>
<feature type="active site" description="Nucleophile" evidence="2">
    <location>
        <position position="22"/>
    </location>
</feature>
<keyword evidence="2" id="KW-0442">Lipid degradation</keyword>
<protein>
    <recommendedName>
        <fullName evidence="3">PNPLA domain-containing protein</fullName>
    </recommendedName>
</protein>
<feature type="short sequence motif" description="GXSXG" evidence="2">
    <location>
        <begin position="20"/>
        <end position="24"/>
    </location>
</feature>
<evidence type="ECO:0000259" key="3">
    <source>
        <dbReference type="PROSITE" id="PS51635"/>
    </source>
</evidence>
<comment type="caution">
    <text evidence="2">Lacks conserved residue(s) required for the propagation of feature annotation.</text>
</comment>
<evidence type="ECO:0000313" key="4">
    <source>
        <dbReference type="EMBL" id="GER04682.1"/>
    </source>
</evidence>
<organism evidence="4 5">
    <name type="scientific">Iodidimonas nitroreducens</name>
    <dbReference type="NCBI Taxonomy" id="1236968"/>
    <lineage>
        <taxon>Bacteria</taxon>
        <taxon>Pseudomonadati</taxon>
        <taxon>Pseudomonadota</taxon>
        <taxon>Alphaproteobacteria</taxon>
        <taxon>Iodidimonadales</taxon>
        <taxon>Iodidimonadaceae</taxon>
        <taxon>Iodidimonas</taxon>
    </lineage>
</organism>
<gene>
    <name evidence="4" type="ORF">JCM17846_23640</name>
</gene>
<feature type="active site" description="Proton acceptor" evidence="2">
    <location>
        <position position="267"/>
    </location>
</feature>
<dbReference type="SUPFAM" id="SSF52151">
    <property type="entry name" value="FabD/lysophospholipase-like"/>
    <property type="match status" value="1"/>
</dbReference>
<evidence type="ECO:0000256" key="1">
    <source>
        <dbReference type="ARBA" id="ARBA00023098"/>
    </source>
</evidence>
<dbReference type="EMBL" id="BKCN01000012">
    <property type="protein sequence ID" value="GER04682.1"/>
    <property type="molecule type" value="Genomic_DNA"/>
</dbReference>
<comment type="caution">
    <text evidence="4">The sequence shown here is derived from an EMBL/GenBank/DDBJ whole genome shotgun (WGS) entry which is preliminary data.</text>
</comment>
<reference evidence="4 5" key="1">
    <citation type="submission" date="2019-09" db="EMBL/GenBank/DDBJ databases">
        <title>NBRP : Genome information of microbial organism related human and environment.</title>
        <authorList>
            <person name="Hattori M."/>
            <person name="Oshima K."/>
            <person name="Inaba H."/>
            <person name="Suda W."/>
            <person name="Sakamoto M."/>
            <person name="Iino T."/>
            <person name="Kitahara M."/>
            <person name="Oshida Y."/>
            <person name="Iida T."/>
            <person name="Kudo T."/>
            <person name="Itoh T."/>
            <person name="Ohkuma M."/>
        </authorList>
    </citation>
    <scope>NUCLEOTIDE SEQUENCE [LARGE SCALE GENOMIC DNA]</scope>
    <source>
        <strain evidence="4 5">Q-1</strain>
    </source>
</reference>
<keyword evidence="1 2" id="KW-0443">Lipid metabolism</keyword>
<name>A0A5A7N8K8_9PROT</name>